<proteinExistence type="predicted"/>
<accession>A0ABT4PDT1</accession>
<dbReference type="SUPFAM" id="SSF50891">
    <property type="entry name" value="Cyclophilin-like"/>
    <property type="match status" value="1"/>
</dbReference>
<dbReference type="Proteomes" id="UP001141933">
    <property type="component" value="Unassembled WGS sequence"/>
</dbReference>
<evidence type="ECO:0000259" key="2">
    <source>
        <dbReference type="Pfam" id="PF18050"/>
    </source>
</evidence>
<feature type="domain" description="Cyclophilin-like" evidence="2">
    <location>
        <begin position="64"/>
        <end position="172"/>
    </location>
</feature>
<reference evidence="3" key="1">
    <citation type="submission" date="2022-12" db="EMBL/GenBank/DDBJ databases">
        <title>Phocaeicola acetigenes sp. nov., isolated feces from a healthy human.</title>
        <authorList>
            <person name="Do H."/>
            <person name="Ha Y.B."/>
            <person name="Kim J.-S."/>
            <person name="Suh M.K."/>
            <person name="Kim H.S."/>
            <person name="Lee J.-S."/>
        </authorList>
    </citation>
    <scope>NUCLEOTIDE SEQUENCE</scope>
    <source>
        <strain evidence="3">KGMB11183</strain>
    </source>
</reference>
<feature type="region of interest" description="Disordered" evidence="1">
    <location>
        <begin position="28"/>
        <end position="58"/>
    </location>
</feature>
<evidence type="ECO:0000313" key="3">
    <source>
        <dbReference type="EMBL" id="MCZ8371212.1"/>
    </source>
</evidence>
<dbReference type="Pfam" id="PF18050">
    <property type="entry name" value="Cyclophil_like2"/>
    <property type="match status" value="1"/>
</dbReference>
<dbReference type="Gene3D" id="2.40.100.20">
    <property type="match status" value="1"/>
</dbReference>
<organism evidence="3 4">
    <name type="scientific">Phocaeicola acetigenes</name>
    <dbReference type="NCBI Taxonomy" id="3016083"/>
    <lineage>
        <taxon>Bacteria</taxon>
        <taxon>Pseudomonadati</taxon>
        <taxon>Bacteroidota</taxon>
        <taxon>Bacteroidia</taxon>
        <taxon>Bacteroidales</taxon>
        <taxon>Bacteroidaceae</taxon>
        <taxon>Phocaeicola</taxon>
    </lineage>
</organism>
<dbReference type="InterPro" id="IPR029000">
    <property type="entry name" value="Cyclophilin-like_dom_sf"/>
</dbReference>
<dbReference type="RefSeq" id="WP_269876287.1">
    <property type="nucleotide sequence ID" value="NZ_JAPZVM010000001.1"/>
</dbReference>
<protein>
    <submittedName>
        <fullName evidence="3">Cyclophilin-like fold protein</fullName>
    </submittedName>
</protein>
<gene>
    <name evidence="3" type="ORF">O6P32_00600</name>
</gene>
<dbReference type="InterPro" id="IPR041183">
    <property type="entry name" value="Cyclophilin-like"/>
</dbReference>
<keyword evidence="4" id="KW-1185">Reference proteome</keyword>
<dbReference type="EMBL" id="JAPZVM010000001">
    <property type="protein sequence ID" value="MCZ8371212.1"/>
    <property type="molecule type" value="Genomic_DNA"/>
</dbReference>
<sequence length="176" mass="20142">MKIGWYCMWTLLFVAMIGMMSCSPDERGYMEEKQPLPPSESGEGNEDYNNPNNEEDKMNRTIQIRIGEKVFSATLEDNETARAFVSRLPMTVTMTEMNGNEKYYTLPYSLPVDSYRPGTIYAGDLLLWGNNTVVLFYDRLSSPYSYTRLGKIDQAEGLETTVGYNDVEVTFELKNN</sequence>
<evidence type="ECO:0000256" key="1">
    <source>
        <dbReference type="SAM" id="MobiDB-lite"/>
    </source>
</evidence>
<comment type="caution">
    <text evidence="3">The sequence shown here is derived from an EMBL/GenBank/DDBJ whole genome shotgun (WGS) entry which is preliminary data.</text>
</comment>
<dbReference type="PROSITE" id="PS51257">
    <property type="entry name" value="PROKAR_LIPOPROTEIN"/>
    <property type="match status" value="1"/>
</dbReference>
<evidence type="ECO:0000313" key="4">
    <source>
        <dbReference type="Proteomes" id="UP001141933"/>
    </source>
</evidence>
<name>A0ABT4PDT1_9BACT</name>